<accession>A0A0G1E6S4</accession>
<protein>
    <submittedName>
        <fullName evidence="1">Uncharacterized protein</fullName>
    </submittedName>
</protein>
<organism evidence="1 2">
    <name type="scientific">Candidatus Magasanikbacteria bacterium GW2011_GWE2_42_7</name>
    <dbReference type="NCBI Taxonomy" id="1619052"/>
    <lineage>
        <taxon>Bacteria</taxon>
        <taxon>Candidatus Magasanikiibacteriota</taxon>
    </lineage>
</organism>
<comment type="caution">
    <text evidence="1">The sequence shown here is derived from an EMBL/GenBank/DDBJ whole genome shotgun (WGS) entry which is preliminary data.</text>
</comment>
<evidence type="ECO:0000313" key="1">
    <source>
        <dbReference type="EMBL" id="KKS70258.1"/>
    </source>
</evidence>
<proteinExistence type="predicted"/>
<sequence length="165" mass="18287">MVLSIVQVSPVHVYGDHSRVEMARWCRFEIKREGERRISSASLVIRAVQPSVGRNAVVLWCDCYPDISRPLLKKPVGILVSGSDTEEWAKLRLAHIPQTSGEAGAVYELVKPQGFWGRLQLSALTSAHEFVEDAVVFKSWSGFVDWLVGSPTLLTFLEVGGATIH</sequence>
<dbReference type="AlphaFoldDB" id="A0A0G1E6S4"/>
<evidence type="ECO:0000313" key="2">
    <source>
        <dbReference type="Proteomes" id="UP000033867"/>
    </source>
</evidence>
<dbReference type="Proteomes" id="UP000033867">
    <property type="component" value="Unassembled WGS sequence"/>
</dbReference>
<gene>
    <name evidence="1" type="ORF">UV42_C0064G0010</name>
</gene>
<reference evidence="1 2" key="1">
    <citation type="journal article" date="2015" name="Nature">
        <title>rRNA introns, odd ribosomes, and small enigmatic genomes across a large radiation of phyla.</title>
        <authorList>
            <person name="Brown C.T."/>
            <person name="Hug L.A."/>
            <person name="Thomas B.C."/>
            <person name="Sharon I."/>
            <person name="Castelle C.J."/>
            <person name="Singh A."/>
            <person name="Wilkins M.J."/>
            <person name="Williams K.H."/>
            <person name="Banfield J.F."/>
        </authorList>
    </citation>
    <scope>NUCLEOTIDE SEQUENCE [LARGE SCALE GENOMIC DNA]</scope>
</reference>
<dbReference type="EMBL" id="LCEK01000064">
    <property type="protein sequence ID" value="KKS70258.1"/>
    <property type="molecule type" value="Genomic_DNA"/>
</dbReference>
<name>A0A0G1E6S4_9BACT</name>